<feature type="compositionally biased region" description="Low complexity" evidence="1">
    <location>
        <begin position="42"/>
        <end position="66"/>
    </location>
</feature>
<feature type="region of interest" description="Disordered" evidence="1">
    <location>
        <begin position="168"/>
        <end position="226"/>
    </location>
</feature>
<proteinExistence type="predicted"/>
<dbReference type="InParanoid" id="A0A1E7FEX7"/>
<name>A0A1E7FEX7_9STRA</name>
<feature type="compositionally biased region" description="Basic and acidic residues" evidence="1">
    <location>
        <begin position="182"/>
        <end position="202"/>
    </location>
</feature>
<dbReference type="AlphaFoldDB" id="A0A1E7FEX7"/>
<keyword evidence="3" id="KW-1185">Reference proteome</keyword>
<evidence type="ECO:0000313" key="2">
    <source>
        <dbReference type="EMBL" id="OEU16728.1"/>
    </source>
</evidence>
<dbReference type="OrthoDB" id="201024at2759"/>
<dbReference type="EMBL" id="KV784358">
    <property type="protein sequence ID" value="OEU16728.1"/>
    <property type="molecule type" value="Genomic_DNA"/>
</dbReference>
<evidence type="ECO:0000313" key="3">
    <source>
        <dbReference type="Proteomes" id="UP000095751"/>
    </source>
</evidence>
<feature type="compositionally biased region" description="Acidic residues" evidence="1">
    <location>
        <begin position="30"/>
        <end position="41"/>
    </location>
</feature>
<dbReference type="Proteomes" id="UP000095751">
    <property type="component" value="Unassembled WGS sequence"/>
</dbReference>
<sequence length="226" mass="24752">MHHCQSTPDFHNYETILEETCNVEAVLIEHEEEEDDEEECDGSSSMVMVSGPPSVLSESCWSSGGASSSSKISFRDAIMKKHTVAGSSPGTQEEIQPKMVKKKKPTFVVSPIKRPKSTGDLRSLARIAESNIHQQYDDDGGGFGGGGGGGGGDEIIVGETDAELFYNQKAKGKVGRKNGKKIRPDEKKRLDIIMAKKDDQRQRQQQSQPSQAAEKKGKKNKKDELK</sequence>
<organism evidence="2 3">
    <name type="scientific">Fragilariopsis cylindrus CCMP1102</name>
    <dbReference type="NCBI Taxonomy" id="635003"/>
    <lineage>
        <taxon>Eukaryota</taxon>
        <taxon>Sar</taxon>
        <taxon>Stramenopiles</taxon>
        <taxon>Ochrophyta</taxon>
        <taxon>Bacillariophyta</taxon>
        <taxon>Bacillariophyceae</taxon>
        <taxon>Bacillariophycidae</taxon>
        <taxon>Bacillariales</taxon>
        <taxon>Bacillariaceae</taxon>
        <taxon>Fragilariopsis</taxon>
    </lineage>
</organism>
<gene>
    <name evidence="2" type="ORF">FRACYDRAFT_269088</name>
</gene>
<evidence type="ECO:0000256" key="1">
    <source>
        <dbReference type="SAM" id="MobiDB-lite"/>
    </source>
</evidence>
<feature type="region of interest" description="Disordered" evidence="1">
    <location>
        <begin position="131"/>
        <end position="155"/>
    </location>
</feature>
<feature type="compositionally biased region" description="Polar residues" evidence="1">
    <location>
        <begin position="85"/>
        <end position="94"/>
    </location>
</feature>
<feature type="compositionally biased region" description="Gly residues" evidence="1">
    <location>
        <begin position="141"/>
        <end position="153"/>
    </location>
</feature>
<feature type="region of interest" description="Disordered" evidence="1">
    <location>
        <begin position="83"/>
        <end position="105"/>
    </location>
</feature>
<dbReference type="KEGG" id="fcy:FRACYDRAFT_269088"/>
<protein>
    <submittedName>
        <fullName evidence="2">Uncharacterized protein</fullName>
    </submittedName>
</protein>
<feature type="region of interest" description="Disordered" evidence="1">
    <location>
        <begin position="30"/>
        <end position="66"/>
    </location>
</feature>
<accession>A0A1E7FEX7</accession>
<feature type="compositionally biased region" description="Basic residues" evidence="1">
    <location>
        <begin position="170"/>
        <end position="181"/>
    </location>
</feature>
<reference evidence="2 3" key="1">
    <citation type="submission" date="2016-09" db="EMBL/GenBank/DDBJ databases">
        <title>Extensive genetic diversity and differential bi-allelic expression allows diatom success in the polar Southern Ocean.</title>
        <authorList>
            <consortium name="DOE Joint Genome Institute"/>
            <person name="Mock T."/>
            <person name="Otillar R.P."/>
            <person name="Strauss J."/>
            <person name="Dupont C."/>
            <person name="Frickenhaus S."/>
            <person name="Maumus F."/>
            <person name="Mcmullan M."/>
            <person name="Sanges R."/>
            <person name="Schmutz J."/>
            <person name="Toseland A."/>
            <person name="Valas R."/>
            <person name="Veluchamy A."/>
            <person name="Ward B.J."/>
            <person name="Allen A."/>
            <person name="Barry K."/>
            <person name="Falciatore A."/>
            <person name="Ferrante M."/>
            <person name="Fortunato A.E."/>
            <person name="Gloeckner G."/>
            <person name="Gruber A."/>
            <person name="Hipkin R."/>
            <person name="Janech M."/>
            <person name="Kroth P."/>
            <person name="Leese F."/>
            <person name="Lindquist E."/>
            <person name="Lyon B.R."/>
            <person name="Martin J."/>
            <person name="Mayer C."/>
            <person name="Parker M."/>
            <person name="Quesneville H."/>
            <person name="Raymond J."/>
            <person name="Uhlig C."/>
            <person name="Valentin K.U."/>
            <person name="Worden A.Z."/>
            <person name="Armbrust E.V."/>
            <person name="Bowler C."/>
            <person name="Green B."/>
            <person name="Moulton V."/>
            <person name="Van Oosterhout C."/>
            <person name="Grigoriev I."/>
        </authorList>
    </citation>
    <scope>NUCLEOTIDE SEQUENCE [LARGE SCALE GENOMIC DNA]</scope>
    <source>
        <strain evidence="2 3">CCMP1102</strain>
    </source>
</reference>